<keyword evidence="3" id="KW-0175">Coiled coil</keyword>
<dbReference type="NCBIfam" id="TIGR00254">
    <property type="entry name" value="GGDEF"/>
    <property type="match status" value="1"/>
</dbReference>
<dbReference type="Gene3D" id="6.10.340.10">
    <property type="match status" value="1"/>
</dbReference>
<dbReference type="GO" id="GO:1902201">
    <property type="term" value="P:negative regulation of bacterial-type flagellum-dependent cell motility"/>
    <property type="evidence" value="ECO:0007669"/>
    <property type="project" value="TreeGrafter"/>
</dbReference>
<proteinExistence type="predicted"/>
<dbReference type="SUPFAM" id="SSF55073">
    <property type="entry name" value="Nucleotide cyclase"/>
    <property type="match status" value="1"/>
</dbReference>
<dbReference type="CDD" id="cd06225">
    <property type="entry name" value="HAMP"/>
    <property type="match status" value="1"/>
</dbReference>
<evidence type="ECO:0000259" key="6">
    <source>
        <dbReference type="PROSITE" id="PS50887"/>
    </source>
</evidence>
<dbReference type="FunFam" id="3.30.70.270:FF:000001">
    <property type="entry name" value="Diguanylate cyclase domain protein"/>
    <property type="match status" value="1"/>
</dbReference>
<keyword evidence="4" id="KW-0472">Membrane</keyword>
<dbReference type="InterPro" id="IPR050469">
    <property type="entry name" value="Diguanylate_Cyclase"/>
</dbReference>
<dbReference type="EMBL" id="CADCVT010000140">
    <property type="protein sequence ID" value="CAA9491836.1"/>
    <property type="molecule type" value="Genomic_DNA"/>
</dbReference>
<dbReference type="Pfam" id="PF00672">
    <property type="entry name" value="HAMP"/>
    <property type="match status" value="1"/>
</dbReference>
<protein>
    <submittedName>
        <fullName evidence="7">Uncharacterized protein</fullName>
    </submittedName>
</protein>
<evidence type="ECO:0000256" key="4">
    <source>
        <dbReference type="SAM" id="Phobius"/>
    </source>
</evidence>
<feature type="transmembrane region" description="Helical" evidence="4">
    <location>
        <begin position="7"/>
        <end position="30"/>
    </location>
</feature>
<evidence type="ECO:0000256" key="1">
    <source>
        <dbReference type="ARBA" id="ARBA00022692"/>
    </source>
</evidence>
<dbReference type="GO" id="GO:0043709">
    <property type="term" value="P:cell adhesion involved in single-species biofilm formation"/>
    <property type="evidence" value="ECO:0007669"/>
    <property type="project" value="TreeGrafter"/>
</dbReference>
<feature type="domain" description="HAMP" evidence="5">
    <location>
        <begin position="250"/>
        <end position="302"/>
    </location>
</feature>
<evidence type="ECO:0000259" key="5">
    <source>
        <dbReference type="PROSITE" id="PS50885"/>
    </source>
</evidence>
<gene>
    <name evidence="7" type="ORF">AVDCRST_MAG85-1271</name>
</gene>
<keyword evidence="2 4" id="KW-1133">Transmembrane helix</keyword>
<organism evidence="7">
    <name type="scientific">uncultured Solirubrobacteraceae bacterium</name>
    <dbReference type="NCBI Taxonomy" id="1162706"/>
    <lineage>
        <taxon>Bacteria</taxon>
        <taxon>Bacillati</taxon>
        <taxon>Actinomycetota</taxon>
        <taxon>Thermoleophilia</taxon>
        <taxon>Solirubrobacterales</taxon>
        <taxon>Solirubrobacteraceae</taxon>
        <taxon>environmental samples</taxon>
    </lineage>
</organism>
<dbReference type="SUPFAM" id="SSF55781">
    <property type="entry name" value="GAF domain-like"/>
    <property type="match status" value="1"/>
</dbReference>
<dbReference type="GO" id="GO:0005886">
    <property type="term" value="C:plasma membrane"/>
    <property type="evidence" value="ECO:0007669"/>
    <property type="project" value="TreeGrafter"/>
</dbReference>
<reference evidence="7" key="1">
    <citation type="submission" date="2020-02" db="EMBL/GenBank/DDBJ databases">
        <authorList>
            <person name="Meier V. D."/>
        </authorList>
    </citation>
    <scope>NUCLEOTIDE SEQUENCE</scope>
    <source>
        <strain evidence="7">AVDCRST_MAG85</strain>
    </source>
</reference>
<dbReference type="PROSITE" id="PS50885">
    <property type="entry name" value="HAMP"/>
    <property type="match status" value="1"/>
</dbReference>
<feature type="coiled-coil region" evidence="3">
    <location>
        <begin position="287"/>
        <end position="321"/>
    </location>
</feature>
<dbReference type="PANTHER" id="PTHR45138:SF9">
    <property type="entry name" value="DIGUANYLATE CYCLASE DGCM-RELATED"/>
    <property type="match status" value="1"/>
</dbReference>
<dbReference type="InterPro" id="IPR043128">
    <property type="entry name" value="Rev_trsase/Diguanyl_cyclase"/>
</dbReference>
<evidence type="ECO:0000256" key="3">
    <source>
        <dbReference type="SAM" id="Coils"/>
    </source>
</evidence>
<dbReference type="CDD" id="cd01949">
    <property type="entry name" value="GGDEF"/>
    <property type="match status" value="1"/>
</dbReference>
<dbReference type="AlphaFoldDB" id="A0A6J4S828"/>
<dbReference type="Pfam" id="PF00990">
    <property type="entry name" value="GGDEF"/>
    <property type="match status" value="1"/>
</dbReference>
<dbReference type="PROSITE" id="PS50887">
    <property type="entry name" value="GGDEF"/>
    <property type="match status" value="1"/>
</dbReference>
<keyword evidence="1 4" id="KW-0812">Transmembrane</keyword>
<dbReference type="SMART" id="SM00267">
    <property type="entry name" value="GGDEF"/>
    <property type="match status" value="1"/>
</dbReference>
<dbReference type="GO" id="GO:0007165">
    <property type="term" value="P:signal transduction"/>
    <property type="evidence" value="ECO:0007669"/>
    <property type="project" value="InterPro"/>
</dbReference>
<feature type="domain" description="GGDEF" evidence="6">
    <location>
        <begin position="481"/>
        <end position="615"/>
    </location>
</feature>
<dbReference type="Gene3D" id="3.30.70.270">
    <property type="match status" value="1"/>
</dbReference>
<dbReference type="InterPro" id="IPR029016">
    <property type="entry name" value="GAF-like_dom_sf"/>
</dbReference>
<dbReference type="InterPro" id="IPR029787">
    <property type="entry name" value="Nucleotide_cyclase"/>
</dbReference>
<dbReference type="GO" id="GO:0052621">
    <property type="term" value="F:diguanylate cyclase activity"/>
    <property type="evidence" value="ECO:0007669"/>
    <property type="project" value="TreeGrafter"/>
</dbReference>
<evidence type="ECO:0000313" key="7">
    <source>
        <dbReference type="EMBL" id="CAA9491836.1"/>
    </source>
</evidence>
<accession>A0A6J4S828</accession>
<name>A0A6J4S828_9ACTN</name>
<sequence>MSFRNRLTLFFVAIVIVPMVSVAFVLFSLISDNEKGKADAELRARQQTAVNVYTQARQAADKLAPKVGTDARLADALRDGDDAAAKRRAAQLQKELGLVRLRISDRSGTRVDVGSRNAVAAATRTLEDADGAEFGRLQLSDRSAPVYAREVKRLAGLEVVVKGSRKVAAATVENPPDTTLPRVGVVELRGTDFRVASFPARGFGDEVISVSILSSLDQVESEIGRSRLLAGGVLAGFFILAITCAVLVSRSLQAQIGDFLEAARRLARGDFSAKVPTQGRDEFAELGTEFNTMASQLEQRLEDLRRERVRLESTLRRLGEAFASNLDRDALLAIGVRTTADGVGADGGRATGGEGERARGGELGDLEETVLRVEADALEKGEPSELSADSGSALAHPLRAAEGDEILGVVSVWRRGRPFAPSERELFHYLAGQVGISLENVRLHETVQRQAVTDELTGLSNHRRFQDTMASEVERARRFDASLGLVMLDIDNFKMVNDTYGHQVGDQVLAAVSRVLHEQSREIDEPARYGGEELAVVLPGTDLEGAFNLAERVRAGIERLEFPSANGGALRVTASFGAAAIPDSAVDHSGLIAAADSALYVAKRSGKNRTERAVREGARPPQ</sequence>
<dbReference type="PANTHER" id="PTHR45138">
    <property type="entry name" value="REGULATORY COMPONENTS OF SENSORY TRANSDUCTION SYSTEM"/>
    <property type="match status" value="1"/>
</dbReference>
<dbReference type="InterPro" id="IPR000160">
    <property type="entry name" value="GGDEF_dom"/>
</dbReference>
<dbReference type="SUPFAM" id="SSF158472">
    <property type="entry name" value="HAMP domain-like"/>
    <property type="match status" value="1"/>
</dbReference>
<dbReference type="Gene3D" id="3.30.450.40">
    <property type="match status" value="1"/>
</dbReference>
<dbReference type="InterPro" id="IPR003660">
    <property type="entry name" value="HAMP_dom"/>
</dbReference>
<dbReference type="SMART" id="SM00304">
    <property type="entry name" value="HAMP"/>
    <property type="match status" value="1"/>
</dbReference>
<evidence type="ECO:0000256" key="2">
    <source>
        <dbReference type="ARBA" id="ARBA00022989"/>
    </source>
</evidence>